<evidence type="ECO:0000256" key="3">
    <source>
        <dbReference type="ARBA" id="ARBA00022452"/>
    </source>
</evidence>
<evidence type="ECO:0000256" key="2">
    <source>
        <dbReference type="ARBA" id="ARBA00022448"/>
    </source>
</evidence>
<evidence type="ECO:0000256" key="5">
    <source>
        <dbReference type="ARBA" id="ARBA00023136"/>
    </source>
</evidence>
<comment type="subcellular location">
    <subcellularLocation>
        <location evidence="1">Cell outer membrane</location>
    </subcellularLocation>
</comment>
<evidence type="ECO:0000313" key="7">
    <source>
        <dbReference type="EMBL" id="EQD62857.1"/>
    </source>
</evidence>
<sequence>MFVFDRRRRRGAVFHLQCATALLALTVFPALAASPLTLQQAVTLAVERAPLVQAGRAREDAARADRNRAGRWPDPSLDFGVQNLPVQGAGAFIPAAGSMTMRTVGFSQEIPSGAKLAAERAGARAGEAAASAETEQARLNTRQAAAAAWVSLWAARRAREQLEGLERQNALVIVAAKARLAGGTGSTADALAAQAAQAELANRLDQADATIAAARAALARWVGAAAAQATLADPPDFTRLPVTAAHLLQAPDQQAPLLGWASREDRAEAALQGARASKHPGWSVDLSYGRVPGLPALATLMVGVRLPLFPAHREDQDILARRADLEAVRAERENARRAQVEAVQRLLATWQGYGRQVRRDRDTLLALAADRSAAALAAYRGGASLQPWLEARRDEITTRLDYVEALKARGDSWAELAYLLPEYAQ</sequence>
<dbReference type="GO" id="GO:0009279">
    <property type="term" value="C:cell outer membrane"/>
    <property type="evidence" value="ECO:0007669"/>
    <property type="project" value="UniProtKB-SubCell"/>
</dbReference>
<protein>
    <submittedName>
        <fullName evidence="7">Outer membrane efflux protein</fullName>
    </submittedName>
</protein>
<dbReference type="EMBL" id="AUZX01006694">
    <property type="protein sequence ID" value="EQD62857.1"/>
    <property type="molecule type" value="Genomic_DNA"/>
</dbReference>
<dbReference type="Pfam" id="PF02321">
    <property type="entry name" value="OEP"/>
    <property type="match status" value="1"/>
</dbReference>
<keyword evidence="6" id="KW-0998">Cell outer membrane</keyword>
<keyword evidence="2" id="KW-0813">Transport</keyword>
<evidence type="ECO:0000256" key="6">
    <source>
        <dbReference type="ARBA" id="ARBA00023237"/>
    </source>
</evidence>
<dbReference type="InterPro" id="IPR051906">
    <property type="entry name" value="TolC-like"/>
</dbReference>
<name>T1AZ73_9ZZZZ</name>
<accession>T1AZ73</accession>
<gene>
    <name evidence="7" type="ORF">B1A_09395</name>
</gene>
<reference evidence="7" key="1">
    <citation type="submission" date="2013-08" db="EMBL/GenBank/DDBJ databases">
        <authorList>
            <person name="Mendez C."/>
            <person name="Richter M."/>
            <person name="Ferrer M."/>
            <person name="Sanchez J."/>
        </authorList>
    </citation>
    <scope>NUCLEOTIDE SEQUENCE</scope>
</reference>
<proteinExistence type="predicted"/>
<dbReference type="PANTHER" id="PTHR30026">
    <property type="entry name" value="OUTER MEMBRANE PROTEIN TOLC"/>
    <property type="match status" value="1"/>
</dbReference>
<comment type="caution">
    <text evidence="7">The sequence shown here is derived from an EMBL/GenBank/DDBJ whole genome shotgun (WGS) entry which is preliminary data.</text>
</comment>
<keyword evidence="3" id="KW-1134">Transmembrane beta strand</keyword>
<evidence type="ECO:0000256" key="4">
    <source>
        <dbReference type="ARBA" id="ARBA00022692"/>
    </source>
</evidence>
<evidence type="ECO:0000256" key="1">
    <source>
        <dbReference type="ARBA" id="ARBA00004442"/>
    </source>
</evidence>
<dbReference type="PANTHER" id="PTHR30026:SF20">
    <property type="entry name" value="OUTER MEMBRANE PROTEIN TOLC"/>
    <property type="match status" value="1"/>
</dbReference>
<keyword evidence="4" id="KW-0812">Transmembrane</keyword>
<dbReference type="GO" id="GO:0015562">
    <property type="term" value="F:efflux transmembrane transporter activity"/>
    <property type="evidence" value="ECO:0007669"/>
    <property type="project" value="InterPro"/>
</dbReference>
<dbReference type="Gene3D" id="1.20.1600.10">
    <property type="entry name" value="Outer membrane efflux proteins (OEP)"/>
    <property type="match status" value="1"/>
</dbReference>
<keyword evidence="5" id="KW-0472">Membrane</keyword>
<dbReference type="AlphaFoldDB" id="T1AZ73"/>
<dbReference type="GO" id="GO:1990281">
    <property type="term" value="C:efflux pump complex"/>
    <property type="evidence" value="ECO:0007669"/>
    <property type="project" value="TreeGrafter"/>
</dbReference>
<dbReference type="InterPro" id="IPR003423">
    <property type="entry name" value="OMP_efflux"/>
</dbReference>
<dbReference type="SUPFAM" id="SSF56954">
    <property type="entry name" value="Outer membrane efflux proteins (OEP)"/>
    <property type="match status" value="1"/>
</dbReference>
<reference evidence="7" key="2">
    <citation type="journal article" date="2014" name="ISME J.">
        <title>Microbial stratification in low pH oxic and suboxic macroscopic growths along an acid mine drainage.</title>
        <authorList>
            <person name="Mendez-Garcia C."/>
            <person name="Mesa V."/>
            <person name="Sprenger R.R."/>
            <person name="Richter M."/>
            <person name="Diez M.S."/>
            <person name="Solano J."/>
            <person name="Bargiela R."/>
            <person name="Golyshina O.V."/>
            <person name="Manteca A."/>
            <person name="Ramos J.L."/>
            <person name="Gallego J.R."/>
            <person name="Llorente I."/>
            <person name="Martins Dos Santos V.A."/>
            <person name="Jensen O.N."/>
            <person name="Pelaez A.I."/>
            <person name="Sanchez J."/>
            <person name="Ferrer M."/>
        </authorList>
    </citation>
    <scope>NUCLEOTIDE SEQUENCE</scope>
</reference>
<dbReference type="GO" id="GO:0015288">
    <property type="term" value="F:porin activity"/>
    <property type="evidence" value="ECO:0007669"/>
    <property type="project" value="TreeGrafter"/>
</dbReference>
<organism evidence="7">
    <name type="scientific">mine drainage metagenome</name>
    <dbReference type="NCBI Taxonomy" id="410659"/>
    <lineage>
        <taxon>unclassified sequences</taxon>
        <taxon>metagenomes</taxon>
        <taxon>ecological metagenomes</taxon>
    </lineage>
</organism>